<keyword evidence="1" id="KW-0472">Membrane</keyword>
<dbReference type="SUPFAM" id="SSF52317">
    <property type="entry name" value="Class I glutamine amidotransferase-like"/>
    <property type="match status" value="1"/>
</dbReference>
<organism evidence="2">
    <name type="scientific">Hellea balneolensis</name>
    <dbReference type="NCBI Taxonomy" id="287478"/>
    <lineage>
        <taxon>Bacteria</taxon>
        <taxon>Pseudomonadati</taxon>
        <taxon>Pseudomonadota</taxon>
        <taxon>Alphaproteobacteria</taxon>
        <taxon>Maricaulales</taxon>
        <taxon>Robiginitomaculaceae</taxon>
        <taxon>Hellea</taxon>
    </lineage>
</organism>
<gene>
    <name evidence="2" type="ORF">ENJ42_06830</name>
</gene>
<feature type="transmembrane region" description="Helical" evidence="1">
    <location>
        <begin position="672"/>
        <end position="689"/>
    </location>
</feature>
<evidence type="ECO:0000256" key="1">
    <source>
        <dbReference type="SAM" id="Phobius"/>
    </source>
</evidence>
<feature type="transmembrane region" description="Helical" evidence="1">
    <location>
        <begin position="12"/>
        <end position="29"/>
    </location>
</feature>
<accession>A0A7C5LVL1</accession>
<evidence type="ECO:0000313" key="2">
    <source>
        <dbReference type="EMBL" id="HHL43310.1"/>
    </source>
</evidence>
<reference evidence="2" key="1">
    <citation type="journal article" date="2020" name="mSystems">
        <title>Genome- and Community-Level Interaction Insights into Carbon Utilization and Element Cycling Functions of Hydrothermarchaeota in Hydrothermal Sediment.</title>
        <authorList>
            <person name="Zhou Z."/>
            <person name="Liu Y."/>
            <person name="Xu W."/>
            <person name="Pan J."/>
            <person name="Luo Z.H."/>
            <person name="Li M."/>
        </authorList>
    </citation>
    <scope>NUCLEOTIDE SEQUENCE [LARGE SCALE GENOMIC DNA]</scope>
    <source>
        <strain evidence="2">HyVt-485</strain>
    </source>
</reference>
<comment type="caution">
    <text evidence="2">The sequence shown here is derived from an EMBL/GenBank/DDBJ whole genome shotgun (WGS) entry which is preliminary data.</text>
</comment>
<dbReference type="PANTHER" id="PTHR37947:SF1">
    <property type="entry name" value="BLL2462 PROTEIN"/>
    <property type="match status" value="1"/>
</dbReference>
<keyword evidence="1" id="KW-1133">Transmembrane helix</keyword>
<dbReference type="EMBL" id="DRMJ01000354">
    <property type="protein sequence ID" value="HHL43310.1"/>
    <property type="molecule type" value="Genomic_DNA"/>
</dbReference>
<proteinExistence type="predicted"/>
<evidence type="ECO:0008006" key="3">
    <source>
        <dbReference type="Google" id="ProtNLM"/>
    </source>
</evidence>
<name>A0A7C5LVL1_9PROT</name>
<dbReference type="InterPro" id="IPR029062">
    <property type="entry name" value="Class_I_gatase-like"/>
</dbReference>
<sequence>MKSSIAFDPLIPVWAIIALTVLAIVLTFFGEWKGLKSAIFRAVAIFTLTGALLNPQKLLEERTPLPDIALVVVDNSESMNLKGRTQARNQALQTLSTKLQDLDNLETITIEAAPSPDGTMLMAAINEGLGQIPTDRLAGVIAITDGRIHDLPKNAGNPVGNTAPLHAIIIGDQNARDRRLQALILPKFGLVSEKANFVIRIDDPGHEGERANLQIKLNGEIVTSFPAIIGDKLTIPLKIEKRSTNTVEFLVETADGELTTLNNFLVAEVSGIRDRLRVLLITGEPHRGGRAWRNLLKSDPSVDLVQFTILTNPGEKTPAARTNELSLIEFPTAELFEEKLPEFDLIIFDQFRRRTMFGRRSSRPMINPVYFANVARYVEDGGALLVATGPAFAGEQSLARSPLIAVLPARPTGKIDTESFKPSLSDKGKRHPITAIFDGETATRWGQWHRTIKAKAIGGHVLMQNESEDPLLVVDKIGKGRVALLLSDQAWLWAKGHDGGGPYNEIFKRLAHWLMGEPDLEADRLNAKISGGILTVEQKTLEDKPQPINIIKPNGETVKLSLKRVKAGQFQGAIKVEQTGAYRISGGDLSVVAAAGALNPIEYEQILPTAAIIAPLVEQTGGHIFNSTDGQSLPAFRKVKSGKSAGSETFAGLIDNQAFDVTASKRTPFGPGYIYFLIALIALLVAWRVEGR</sequence>
<dbReference type="PANTHER" id="PTHR37947">
    <property type="entry name" value="BLL2462 PROTEIN"/>
    <property type="match status" value="1"/>
</dbReference>
<dbReference type="Gene3D" id="3.40.50.880">
    <property type="match status" value="1"/>
</dbReference>
<dbReference type="AlphaFoldDB" id="A0A7C5LVL1"/>
<keyword evidence="1" id="KW-0812">Transmembrane</keyword>
<feature type="transmembrane region" description="Helical" evidence="1">
    <location>
        <begin position="38"/>
        <end position="55"/>
    </location>
</feature>
<protein>
    <recommendedName>
        <fullName evidence="3">Glutamine amidotransferase domain-containing protein</fullName>
    </recommendedName>
</protein>
<dbReference type="Proteomes" id="UP000885830">
    <property type="component" value="Unassembled WGS sequence"/>
</dbReference>